<reference evidence="3" key="1">
    <citation type="journal article" date="2013" name="Nat. Genet.">
        <title>The draft genomes of soft-shell turtle and green sea turtle yield insights into the development and evolution of the turtle-specific body plan.</title>
        <authorList>
            <person name="Wang Z."/>
            <person name="Pascual-Anaya J."/>
            <person name="Zadissa A."/>
            <person name="Li W."/>
            <person name="Niimura Y."/>
            <person name="Huang Z."/>
            <person name="Li C."/>
            <person name="White S."/>
            <person name="Xiong Z."/>
            <person name="Fang D."/>
            <person name="Wang B."/>
            <person name="Ming Y."/>
            <person name="Chen Y."/>
            <person name="Zheng Y."/>
            <person name="Kuraku S."/>
            <person name="Pignatelli M."/>
            <person name="Herrero J."/>
            <person name="Beal K."/>
            <person name="Nozawa M."/>
            <person name="Li Q."/>
            <person name="Wang J."/>
            <person name="Zhang H."/>
            <person name="Yu L."/>
            <person name="Shigenobu S."/>
            <person name="Wang J."/>
            <person name="Liu J."/>
            <person name="Flicek P."/>
            <person name="Searle S."/>
            <person name="Wang J."/>
            <person name="Kuratani S."/>
            <person name="Yin Y."/>
            <person name="Aken B."/>
            <person name="Zhang G."/>
            <person name="Irie N."/>
        </authorList>
    </citation>
    <scope>NUCLEOTIDE SEQUENCE [LARGE SCALE GENOMIC DNA]</scope>
</reference>
<proteinExistence type="predicted"/>
<accession>M7C3H6</accession>
<keyword evidence="3" id="KW-1185">Reference proteome</keyword>
<feature type="compositionally biased region" description="Low complexity" evidence="1">
    <location>
        <begin position="11"/>
        <end position="21"/>
    </location>
</feature>
<feature type="region of interest" description="Disordered" evidence="1">
    <location>
        <begin position="1"/>
        <end position="21"/>
    </location>
</feature>
<dbReference type="Proteomes" id="UP000031443">
    <property type="component" value="Unassembled WGS sequence"/>
</dbReference>
<evidence type="ECO:0000256" key="1">
    <source>
        <dbReference type="SAM" id="MobiDB-lite"/>
    </source>
</evidence>
<evidence type="ECO:0000313" key="3">
    <source>
        <dbReference type="Proteomes" id="UP000031443"/>
    </source>
</evidence>
<gene>
    <name evidence="2" type="ORF">UY3_07841</name>
</gene>
<dbReference type="EMBL" id="KB530355">
    <property type="protein sequence ID" value="EMP34997.1"/>
    <property type="molecule type" value="Genomic_DNA"/>
</dbReference>
<organism evidence="2 3">
    <name type="scientific">Chelonia mydas</name>
    <name type="common">Green sea-turtle</name>
    <name type="synonym">Chelonia agassizi</name>
    <dbReference type="NCBI Taxonomy" id="8469"/>
    <lineage>
        <taxon>Eukaryota</taxon>
        <taxon>Metazoa</taxon>
        <taxon>Chordata</taxon>
        <taxon>Craniata</taxon>
        <taxon>Vertebrata</taxon>
        <taxon>Euteleostomi</taxon>
        <taxon>Archelosauria</taxon>
        <taxon>Testudinata</taxon>
        <taxon>Testudines</taxon>
        <taxon>Cryptodira</taxon>
        <taxon>Durocryptodira</taxon>
        <taxon>Americhelydia</taxon>
        <taxon>Chelonioidea</taxon>
        <taxon>Cheloniidae</taxon>
        <taxon>Chelonia</taxon>
    </lineage>
</organism>
<name>M7C3H6_CHEMY</name>
<dbReference type="AlphaFoldDB" id="M7C3H6"/>
<protein>
    <submittedName>
        <fullName evidence="2">Uncharacterized protein</fullName>
    </submittedName>
</protein>
<evidence type="ECO:0000313" key="2">
    <source>
        <dbReference type="EMBL" id="EMP34997.1"/>
    </source>
</evidence>
<sequence>MAGRAERLLEQSGSRDGWSGSWDGWQSRAIRGTAGGTEWSPMERLGQSALDHINRDTALRQLEATRKEVSHNAHYDRSGQQFELRYPEVAAIAALRGSLSTPVVSLNQIRRRKKRTLDDMLSEILQASAKSDHEQKGLEYGYCRLYGEEQIGKRFRKRRGRCNRTKWGFSCSKHRCCKTLVDFQVQEFMAHFPLQSMENSTAASLYAPP</sequence>